<evidence type="ECO:0000259" key="14">
    <source>
        <dbReference type="PROSITE" id="PS50885"/>
    </source>
</evidence>
<evidence type="ECO:0000256" key="7">
    <source>
        <dbReference type="ARBA" id="ARBA00022777"/>
    </source>
</evidence>
<dbReference type="SUPFAM" id="SSF47384">
    <property type="entry name" value="Homodimeric domain of signal transducing histidine kinase"/>
    <property type="match status" value="1"/>
</dbReference>
<keyword evidence="5" id="KW-0808">Transferase</keyword>
<dbReference type="GO" id="GO:0005886">
    <property type="term" value="C:plasma membrane"/>
    <property type="evidence" value="ECO:0007669"/>
    <property type="project" value="UniProtKB-SubCell"/>
</dbReference>
<dbReference type="PROSITE" id="PS50885">
    <property type="entry name" value="HAMP"/>
    <property type="match status" value="1"/>
</dbReference>
<dbReference type="CDD" id="cd00082">
    <property type="entry name" value="HisKA"/>
    <property type="match status" value="1"/>
</dbReference>
<evidence type="ECO:0000256" key="6">
    <source>
        <dbReference type="ARBA" id="ARBA00022692"/>
    </source>
</evidence>
<comment type="subcellular location">
    <subcellularLocation>
        <location evidence="2">Cell membrane</location>
    </subcellularLocation>
</comment>
<sequence length="514" mass="54826">MSTTTKRGGRQRALSFSVRTRIIAVITVVTALGLLAVGVSVYLVERYRILEQVDVRLRANLESARYIVTEGHPDSGRWASATDALTAVVERMSPDDNTGALGMVDGRIAIVPGVDLDLDLQGEDAFAAHVAAMTEGDDPRIGTYAENGVAWRYLSTPIRVEGSSGSADTTFVMVYDLDRELAEFDEAARMFVVVSAIVLVVVAATGTIVATRLLRPLRQMRETADRVSARSLDERLPIVGNDDVAELADTMNSMLDRLDDALESQRRLLSDVGHELKTPITIVRGHLEVMDPDDPDDTRATRELAIDELARMARLVQDLADSAALHGPSPVQPRPVDVSDLVHQIARKASGIAGAEVSPGVVADGVALLDPARITQAVLQLVQNAVTHGGGRVEIGSRTDVDPRTDESRLLLWVRDHGPGVDDDAKARIFERFTRGSAAGERVGSGLGLNIVQVIARAHGGEVWVEDAAGGGARFVIAIPEGGERPAGSSEDPAPPPGAERPQPADIGRTGTGE</sequence>
<gene>
    <name evidence="15" type="ORF">J4H92_07365</name>
</gene>
<keyword evidence="6 12" id="KW-0812">Transmembrane</keyword>
<name>A0A939SBW5_9MICO</name>
<dbReference type="GO" id="GO:0000155">
    <property type="term" value="F:phosphorelay sensor kinase activity"/>
    <property type="evidence" value="ECO:0007669"/>
    <property type="project" value="InterPro"/>
</dbReference>
<dbReference type="Pfam" id="PF00672">
    <property type="entry name" value="HAMP"/>
    <property type="match status" value="1"/>
</dbReference>
<keyword evidence="9" id="KW-0902">Two-component regulatory system</keyword>
<evidence type="ECO:0000256" key="1">
    <source>
        <dbReference type="ARBA" id="ARBA00000085"/>
    </source>
</evidence>
<dbReference type="InterPro" id="IPR003660">
    <property type="entry name" value="HAMP_dom"/>
</dbReference>
<dbReference type="PANTHER" id="PTHR45436">
    <property type="entry name" value="SENSOR HISTIDINE KINASE YKOH"/>
    <property type="match status" value="1"/>
</dbReference>
<feature type="domain" description="HAMP" evidence="14">
    <location>
        <begin position="211"/>
        <end position="263"/>
    </location>
</feature>
<evidence type="ECO:0000313" key="16">
    <source>
        <dbReference type="Proteomes" id="UP000664382"/>
    </source>
</evidence>
<keyword evidence="8 12" id="KW-1133">Transmembrane helix</keyword>
<dbReference type="Gene3D" id="6.10.340.10">
    <property type="match status" value="1"/>
</dbReference>
<dbReference type="RefSeq" id="WP_208097522.1">
    <property type="nucleotide sequence ID" value="NZ_JAGDYM010000007.1"/>
</dbReference>
<dbReference type="EMBL" id="JAGDYM010000007">
    <property type="protein sequence ID" value="MBO1901768.1"/>
    <property type="molecule type" value="Genomic_DNA"/>
</dbReference>
<feature type="domain" description="Histidine kinase" evidence="13">
    <location>
        <begin position="271"/>
        <end position="483"/>
    </location>
</feature>
<dbReference type="SUPFAM" id="SSF158472">
    <property type="entry name" value="HAMP domain-like"/>
    <property type="match status" value="1"/>
</dbReference>
<evidence type="ECO:0000256" key="4">
    <source>
        <dbReference type="ARBA" id="ARBA00022553"/>
    </source>
</evidence>
<evidence type="ECO:0000256" key="10">
    <source>
        <dbReference type="ARBA" id="ARBA00023136"/>
    </source>
</evidence>
<dbReference type="InterPro" id="IPR036097">
    <property type="entry name" value="HisK_dim/P_sf"/>
</dbReference>
<dbReference type="InterPro" id="IPR050428">
    <property type="entry name" value="TCS_sensor_his_kinase"/>
</dbReference>
<evidence type="ECO:0000256" key="9">
    <source>
        <dbReference type="ARBA" id="ARBA00023012"/>
    </source>
</evidence>
<dbReference type="InterPro" id="IPR003661">
    <property type="entry name" value="HisK_dim/P_dom"/>
</dbReference>
<evidence type="ECO:0000313" key="15">
    <source>
        <dbReference type="EMBL" id="MBO1901768.1"/>
    </source>
</evidence>
<dbReference type="PANTHER" id="PTHR45436:SF5">
    <property type="entry name" value="SENSOR HISTIDINE KINASE TRCS"/>
    <property type="match status" value="1"/>
</dbReference>
<reference evidence="15" key="1">
    <citation type="submission" date="2021-03" db="EMBL/GenBank/DDBJ databases">
        <title>Leucobacter chromiisoli sp. nov., isolated from chromium-containing soil of chemical plant.</title>
        <authorList>
            <person name="Xu Z."/>
        </authorList>
    </citation>
    <scope>NUCLEOTIDE SEQUENCE</scope>
    <source>
        <strain evidence="15">S27</strain>
    </source>
</reference>
<accession>A0A939SBW5</accession>
<dbReference type="InterPro" id="IPR036890">
    <property type="entry name" value="HATPase_C_sf"/>
</dbReference>
<dbReference type="InterPro" id="IPR005467">
    <property type="entry name" value="His_kinase_dom"/>
</dbReference>
<evidence type="ECO:0000256" key="11">
    <source>
        <dbReference type="SAM" id="MobiDB-lite"/>
    </source>
</evidence>
<organism evidence="15 16">
    <name type="scientific">Leucobacter weissii</name>
    <dbReference type="NCBI Taxonomy" id="1983706"/>
    <lineage>
        <taxon>Bacteria</taxon>
        <taxon>Bacillati</taxon>
        <taxon>Actinomycetota</taxon>
        <taxon>Actinomycetes</taxon>
        <taxon>Micrococcales</taxon>
        <taxon>Microbacteriaceae</taxon>
        <taxon>Leucobacter</taxon>
    </lineage>
</organism>
<keyword evidence="16" id="KW-1185">Reference proteome</keyword>
<dbReference type="InterPro" id="IPR004358">
    <property type="entry name" value="Sig_transdc_His_kin-like_C"/>
</dbReference>
<dbReference type="Pfam" id="PF02518">
    <property type="entry name" value="HATPase_c"/>
    <property type="match status" value="1"/>
</dbReference>
<dbReference type="Pfam" id="PF00512">
    <property type="entry name" value="HisKA"/>
    <property type="match status" value="1"/>
</dbReference>
<protein>
    <recommendedName>
        <fullName evidence="3">histidine kinase</fullName>
        <ecNumber evidence="3">2.7.13.3</ecNumber>
    </recommendedName>
</protein>
<dbReference type="AlphaFoldDB" id="A0A939SBW5"/>
<proteinExistence type="predicted"/>
<dbReference type="SMART" id="SM00388">
    <property type="entry name" value="HisKA"/>
    <property type="match status" value="1"/>
</dbReference>
<dbReference type="SMART" id="SM00387">
    <property type="entry name" value="HATPase_c"/>
    <property type="match status" value="1"/>
</dbReference>
<dbReference type="EC" id="2.7.13.3" evidence="3"/>
<dbReference type="CDD" id="cd00075">
    <property type="entry name" value="HATPase"/>
    <property type="match status" value="1"/>
</dbReference>
<evidence type="ECO:0000256" key="12">
    <source>
        <dbReference type="SAM" id="Phobius"/>
    </source>
</evidence>
<dbReference type="Proteomes" id="UP000664382">
    <property type="component" value="Unassembled WGS sequence"/>
</dbReference>
<evidence type="ECO:0000256" key="2">
    <source>
        <dbReference type="ARBA" id="ARBA00004236"/>
    </source>
</evidence>
<dbReference type="Gene3D" id="1.10.287.130">
    <property type="match status" value="1"/>
</dbReference>
<evidence type="ECO:0000256" key="5">
    <source>
        <dbReference type="ARBA" id="ARBA00022679"/>
    </source>
</evidence>
<evidence type="ECO:0000256" key="3">
    <source>
        <dbReference type="ARBA" id="ARBA00012438"/>
    </source>
</evidence>
<comment type="catalytic activity">
    <reaction evidence="1">
        <text>ATP + protein L-histidine = ADP + protein N-phospho-L-histidine.</text>
        <dbReference type="EC" id="2.7.13.3"/>
    </reaction>
</comment>
<dbReference type="PRINTS" id="PR00344">
    <property type="entry name" value="BCTRLSENSOR"/>
</dbReference>
<keyword evidence="4" id="KW-0597">Phosphoprotein</keyword>
<keyword evidence="10 12" id="KW-0472">Membrane</keyword>
<dbReference type="SUPFAM" id="SSF55874">
    <property type="entry name" value="ATPase domain of HSP90 chaperone/DNA topoisomerase II/histidine kinase"/>
    <property type="match status" value="1"/>
</dbReference>
<evidence type="ECO:0000256" key="8">
    <source>
        <dbReference type="ARBA" id="ARBA00022989"/>
    </source>
</evidence>
<feature type="transmembrane region" description="Helical" evidence="12">
    <location>
        <begin position="187"/>
        <end position="211"/>
    </location>
</feature>
<feature type="transmembrane region" description="Helical" evidence="12">
    <location>
        <begin position="21"/>
        <end position="44"/>
    </location>
</feature>
<dbReference type="SMART" id="SM00304">
    <property type="entry name" value="HAMP"/>
    <property type="match status" value="1"/>
</dbReference>
<evidence type="ECO:0000259" key="13">
    <source>
        <dbReference type="PROSITE" id="PS50109"/>
    </source>
</evidence>
<dbReference type="PROSITE" id="PS50109">
    <property type="entry name" value="HIS_KIN"/>
    <property type="match status" value="1"/>
</dbReference>
<dbReference type="CDD" id="cd06225">
    <property type="entry name" value="HAMP"/>
    <property type="match status" value="1"/>
</dbReference>
<comment type="caution">
    <text evidence="15">The sequence shown here is derived from an EMBL/GenBank/DDBJ whole genome shotgun (WGS) entry which is preliminary data.</text>
</comment>
<dbReference type="InterPro" id="IPR003594">
    <property type="entry name" value="HATPase_dom"/>
</dbReference>
<dbReference type="Gene3D" id="3.30.565.10">
    <property type="entry name" value="Histidine kinase-like ATPase, C-terminal domain"/>
    <property type="match status" value="1"/>
</dbReference>
<keyword evidence="7 15" id="KW-0418">Kinase</keyword>
<feature type="region of interest" description="Disordered" evidence="11">
    <location>
        <begin position="480"/>
        <end position="514"/>
    </location>
</feature>